<feature type="compositionally biased region" description="Polar residues" evidence="18">
    <location>
        <begin position="602"/>
        <end position="623"/>
    </location>
</feature>
<dbReference type="PROSITE" id="PS51194">
    <property type="entry name" value="HELICASE_CTER"/>
    <property type="match status" value="1"/>
</dbReference>
<evidence type="ECO:0000256" key="1">
    <source>
        <dbReference type="ARBA" id="ARBA00001936"/>
    </source>
</evidence>
<dbReference type="EMBL" id="BMAW01117897">
    <property type="protein sequence ID" value="GFT77297.1"/>
    <property type="molecule type" value="Genomic_DNA"/>
</dbReference>
<evidence type="ECO:0000256" key="3">
    <source>
        <dbReference type="ARBA" id="ARBA00001947"/>
    </source>
</evidence>
<protein>
    <recommendedName>
        <fullName evidence="17">ATP-dependent DNA helicase</fullName>
        <ecNumber evidence="17">5.6.2.4</ecNumber>
    </recommendedName>
</protein>
<dbReference type="EC" id="5.6.2.4" evidence="17"/>
<dbReference type="InterPro" id="IPR004589">
    <property type="entry name" value="DNA_helicase_ATP-dep_RecQ"/>
</dbReference>
<name>A0A8X6PLJ0_NEPPI</name>
<evidence type="ECO:0000256" key="7">
    <source>
        <dbReference type="ARBA" id="ARBA00022741"/>
    </source>
</evidence>
<dbReference type="PROSITE" id="PS51192">
    <property type="entry name" value="HELICASE_ATP_BIND_1"/>
    <property type="match status" value="1"/>
</dbReference>
<keyword evidence="12" id="KW-0238">DNA-binding</keyword>
<evidence type="ECO:0000256" key="16">
    <source>
        <dbReference type="ARBA" id="ARBA00048778"/>
    </source>
</evidence>
<dbReference type="CDD" id="cd18015">
    <property type="entry name" value="DEXHc_RecQ1"/>
    <property type="match status" value="1"/>
</dbReference>
<evidence type="ECO:0000259" key="20">
    <source>
        <dbReference type="PROSITE" id="PS51194"/>
    </source>
</evidence>
<keyword evidence="6" id="KW-0479">Metal-binding</keyword>
<proteinExistence type="inferred from homology"/>
<comment type="caution">
    <text evidence="21">The sequence shown here is derived from an EMBL/GenBank/DDBJ whole genome shotgun (WGS) entry which is preliminary data.</text>
</comment>
<dbReference type="FunFam" id="3.40.50.300:FF:000752">
    <property type="entry name" value="ATP-dependent DNA helicase"/>
    <property type="match status" value="1"/>
</dbReference>
<keyword evidence="11 17" id="KW-0067">ATP-binding</keyword>
<evidence type="ECO:0000256" key="17">
    <source>
        <dbReference type="RuleBase" id="RU364117"/>
    </source>
</evidence>
<keyword evidence="8 17" id="KW-0378">Hydrolase</keyword>
<sequence length="774" mass="87055">MSTASDFKDELEKIANDISAVDRAIYRLTKKKEALISRKAAINQQLLDKASEELASQDWERCDHPWSDRVKDTLKTKFKMDKFRPHQLSVINAVMSGQDCILLMPTGGGKSLCYQLPAMVLDGITLVVSPLVSLMEDQIMAMDALNLPATLLNASSSREHVNHVHKEMTTKNPSIKLLYVTPEKLAKSKRFMSKLEKMYQMGLFSLLAIDEVHCCSQWGHDFRTDYKFLGIMKRQFPKVPILGLTATATSWIIQDIQSILSIKSCLVLKASFNRPNLKYEVVCKSSCEKDNVSELEDLLKNRFNSLSGIIYCFSVKNCEETASELRKRGVAARAYHAQLDAKARSSVHKSWTSNSIQVIVATVAFGMGIDKPDVRFVIHHSIPKSMENFYQESGRAGRDDHPASCILFYRFADMFRQSTMVFTEQKGLDNLYAMVAYCLDLSRCRRALIAQHFGEHWDSQDCNKMCDHCDQIGSYEVRMKNIAKEYKSIVNIIEHASSIDERLTSQKLIEAWQGKGPPKLRTSGQVSTSLSRESCERIIALLILESYLKEEFHFTPYATISYINIGSKILPTDQELMFPMSLIRAKNDGNNIGAVLSDKTSKSPNLKVSSTNMKESSRDNNSASKSENKKELVSSSKKSTLTSSSYASSSSPSLKTKKSSVPDRSSKDIVKSKEKLKGKNGVVSKQEQKSSAKKNILPSKSEIILSDDDSIHRKPKKLKVEEKEPKEEISICDDSDEDNTVKGDLKFDDYDIFPHKSRLAQKHAVPTIVVSDSD</sequence>
<organism evidence="21 22">
    <name type="scientific">Nephila pilipes</name>
    <name type="common">Giant wood spider</name>
    <name type="synonym">Nephila maculata</name>
    <dbReference type="NCBI Taxonomy" id="299642"/>
    <lineage>
        <taxon>Eukaryota</taxon>
        <taxon>Metazoa</taxon>
        <taxon>Ecdysozoa</taxon>
        <taxon>Arthropoda</taxon>
        <taxon>Chelicerata</taxon>
        <taxon>Arachnida</taxon>
        <taxon>Araneae</taxon>
        <taxon>Araneomorphae</taxon>
        <taxon>Entelegynae</taxon>
        <taxon>Araneoidea</taxon>
        <taxon>Nephilidae</taxon>
        <taxon>Nephila</taxon>
    </lineage>
</organism>
<evidence type="ECO:0000256" key="5">
    <source>
        <dbReference type="ARBA" id="ARBA00005446"/>
    </source>
</evidence>
<keyword evidence="13" id="KW-0413">Isomerase</keyword>
<dbReference type="Pfam" id="PF00271">
    <property type="entry name" value="Helicase_C"/>
    <property type="match status" value="1"/>
</dbReference>
<gene>
    <name evidence="21" type="primary">RECQL</name>
    <name evidence="21" type="ORF">NPIL_242181</name>
</gene>
<feature type="compositionally biased region" description="Basic and acidic residues" evidence="18">
    <location>
        <begin position="660"/>
        <end position="677"/>
    </location>
</feature>
<dbReference type="GO" id="GO:0005524">
    <property type="term" value="F:ATP binding"/>
    <property type="evidence" value="ECO:0007669"/>
    <property type="project" value="UniProtKB-KW"/>
</dbReference>
<dbReference type="FunFam" id="3.40.50.300:FF:000596">
    <property type="entry name" value="ATP-dependent DNA helicase"/>
    <property type="match status" value="1"/>
</dbReference>
<dbReference type="NCBIfam" id="TIGR00614">
    <property type="entry name" value="recQ_fam"/>
    <property type="match status" value="1"/>
</dbReference>
<reference evidence="21" key="1">
    <citation type="submission" date="2020-08" db="EMBL/GenBank/DDBJ databases">
        <title>Multicomponent nature underlies the extraordinary mechanical properties of spider dragline silk.</title>
        <authorList>
            <person name="Kono N."/>
            <person name="Nakamura H."/>
            <person name="Mori M."/>
            <person name="Yoshida Y."/>
            <person name="Ohtoshi R."/>
            <person name="Malay A.D."/>
            <person name="Moran D.A.P."/>
            <person name="Tomita M."/>
            <person name="Numata K."/>
            <person name="Arakawa K."/>
        </authorList>
    </citation>
    <scope>NUCLEOTIDE SEQUENCE</scope>
</reference>
<dbReference type="InterPro" id="IPR036388">
    <property type="entry name" value="WH-like_DNA-bd_sf"/>
</dbReference>
<comment type="catalytic activity">
    <reaction evidence="15 17">
        <text>Couples ATP hydrolysis with the unwinding of duplex DNA by translocating in the 3'-5' direction.</text>
        <dbReference type="EC" id="5.6.2.4"/>
    </reaction>
</comment>
<evidence type="ECO:0000256" key="6">
    <source>
        <dbReference type="ARBA" id="ARBA00022723"/>
    </source>
</evidence>
<evidence type="ECO:0000256" key="18">
    <source>
        <dbReference type="SAM" id="MobiDB-lite"/>
    </source>
</evidence>
<keyword evidence="7 17" id="KW-0547">Nucleotide-binding</keyword>
<dbReference type="OrthoDB" id="10261556at2759"/>
<dbReference type="Gene3D" id="3.40.50.300">
    <property type="entry name" value="P-loop containing nucleotide triphosphate hydrolases"/>
    <property type="match status" value="2"/>
</dbReference>
<comment type="cofactor">
    <cofactor evidence="1">
        <name>Mn(2+)</name>
        <dbReference type="ChEBI" id="CHEBI:29035"/>
    </cofactor>
</comment>
<dbReference type="CDD" id="cd18794">
    <property type="entry name" value="SF2_C_RecQ"/>
    <property type="match status" value="1"/>
</dbReference>
<dbReference type="InterPro" id="IPR027417">
    <property type="entry name" value="P-loop_NTPase"/>
</dbReference>
<dbReference type="InterPro" id="IPR001650">
    <property type="entry name" value="Helicase_C-like"/>
</dbReference>
<dbReference type="GO" id="GO:0003677">
    <property type="term" value="F:DNA binding"/>
    <property type="evidence" value="ECO:0007669"/>
    <property type="project" value="UniProtKB-KW"/>
</dbReference>
<dbReference type="InterPro" id="IPR032284">
    <property type="entry name" value="RecQ_Zn-bd"/>
</dbReference>
<dbReference type="GO" id="GO:0005634">
    <property type="term" value="C:nucleus"/>
    <property type="evidence" value="ECO:0007669"/>
    <property type="project" value="UniProtKB-SubCell"/>
</dbReference>
<evidence type="ECO:0000259" key="19">
    <source>
        <dbReference type="PROSITE" id="PS51192"/>
    </source>
</evidence>
<dbReference type="Pfam" id="PF00270">
    <property type="entry name" value="DEAD"/>
    <property type="match status" value="1"/>
</dbReference>
<comment type="subcellular location">
    <subcellularLocation>
        <location evidence="4 17">Nucleus</location>
    </subcellularLocation>
</comment>
<dbReference type="GO" id="GO:0009378">
    <property type="term" value="F:four-way junction helicase activity"/>
    <property type="evidence" value="ECO:0007669"/>
    <property type="project" value="TreeGrafter"/>
</dbReference>
<feature type="region of interest" description="Disordered" evidence="18">
    <location>
        <begin position="594"/>
        <end position="735"/>
    </location>
</feature>
<feature type="compositionally biased region" description="Basic and acidic residues" evidence="18">
    <location>
        <begin position="718"/>
        <end position="729"/>
    </location>
</feature>
<evidence type="ECO:0000256" key="14">
    <source>
        <dbReference type="ARBA" id="ARBA00023242"/>
    </source>
</evidence>
<comment type="cofactor">
    <cofactor evidence="2">
        <name>Mg(2+)</name>
        <dbReference type="ChEBI" id="CHEBI:18420"/>
    </cofactor>
</comment>
<evidence type="ECO:0000256" key="15">
    <source>
        <dbReference type="ARBA" id="ARBA00034617"/>
    </source>
</evidence>
<dbReference type="Gene3D" id="1.10.10.10">
    <property type="entry name" value="Winged helix-like DNA-binding domain superfamily/Winged helix DNA-binding domain"/>
    <property type="match status" value="1"/>
</dbReference>
<dbReference type="SUPFAM" id="SSF52540">
    <property type="entry name" value="P-loop containing nucleoside triphosphate hydrolases"/>
    <property type="match status" value="2"/>
</dbReference>
<evidence type="ECO:0000256" key="2">
    <source>
        <dbReference type="ARBA" id="ARBA00001946"/>
    </source>
</evidence>
<evidence type="ECO:0000256" key="11">
    <source>
        <dbReference type="ARBA" id="ARBA00022840"/>
    </source>
</evidence>
<dbReference type="PANTHER" id="PTHR13710">
    <property type="entry name" value="DNA HELICASE RECQ FAMILY MEMBER"/>
    <property type="match status" value="1"/>
</dbReference>
<accession>A0A8X6PLJ0</accession>
<dbReference type="InterPro" id="IPR011545">
    <property type="entry name" value="DEAD/DEAH_box_helicase_dom"/>
</dbReference>
<dbReference type="GO" id="GO:0000724">
    <property type="term" value="P:double-strand break repair via homologous recombination"/>
    <property type="evidence" value="ECO:0007669"/>
    <property type="project" value="TreeGrafter"/>
</dbReference>
<comment type="similarity">
    <text evidence="5 17">Belongs to the helicase family. RecQ subfamily.</text>
</comment>
<evidence type="ECO:0000256" key="4">
    <source>
        <dbReference type="ARBA" id="ARBA00004123"/>
    </source>
</evidence>
<dbReference type="PANTHER" id="PTHR13710:SF105">
    <property type="entry name" value="ATP-DEPENDENT DNA HELICASE Q1"/>
    <property type="match status" value="1"/>
</dbReference>
<keyword evidence="10" id="KW-0862">Zinc</keyword>
<dbReference type="GO" id="GO:0005737">
    <property type="term" value="C:cytoplasm"/>
    <property type="evidence" value="ECO:0007669"/>
    <property type="project" value="TreeGrafter"/>
</dbReference>
<evidence type="ECO:0000256" key="12">
    <source>
        <dbReference type="ARBA" id="ARBA00023125"/>
    </source>
</evidence>
<dbReference type="AlphaFoldDB" id="A0A8X6PLJ0"/>
<evidence type="ECO:0000313" key="22">
    <source>
        <dbReference type="Proteomes" id="UP000887013"/>
    </source>
</evidence>
<dbReference type="InterPro" id="IPR014001">
    <property type="entry name" value="Helicase_ATP-bd"/>
</dbReference>
<keyword evidence="9 17" id="KW-0347">Helicase</keyword>
<evidence type="ECO:0000256" key="13">
    <source>
        <dbReference type="ARBA" id="ARBA00023235"/>
    </source>
</evidence>
<comment type="catalytic activity">
    <reaction evidence="16">
        <text>ATP + H2O = ADP + phosphate + H(+)</text>
        <dbReference type="Rhea" id="RHEA:13065"/>
        <dbReference type="ChEBI" id="CHEBI:15377"/>
        <dbReference type="ChEBI" id="CHEBI:15378"/>
        <dbReference type="ChEBI" id="CHEBI:30616"/>
        <dbReference type="ChEBI" id="CHEBI:43474"/>
        <dbReference type="ChEBI" id="CHEBI:456216"/>
    </reaction>
    <physiologicalReaction direction="left-to-right" evidence="16">
        <dbReference type="Rhea" id="RHEA:13066"/>
    </physiologicalReaction>
</comment>
<feature type="domain" description="Helicase C-terminal" evidence="20">
    <location>
        <begin position="294"/>
        <end position="442"/>
    </location>
</feature>
<evidence type="ECO:0000256" key="10">
    <source>
        <dbReference type="ARBA" id="ARBA00022833"/>
    </source>
</evidence>
<feature type="domain" description="Helicase ATP-binding" evidence="19">
    <location>
        <begin position="91"/>
        <end position="266"/>
    </location>
</feature>
<dbReference type="GO" id="GO:0005694">
    <property type="term" value="C:chromosome"/>
    <property type="evidence" value="ECO:0007669"/>
    <property type="project" value="TreeGrafter"/>
</dbReference>
<dbReference type="Proteomes" id="UP000887013">
    <property type="component" value="Unassembled WGS sequence"/>
</dbReference>
<comment type="cofactor">
    <cofactor evidence="3">
        <name>Zn(2+)</name>
        <dbReference type="ChEBI" id="CHEBI:29105"/>
    </cofactor>
</comment>
<dbReference type="SMART" id="SM00490">
    <property type="entry name" value="HELICc"/>
    <property type="match status" value="1"/>
</dbReference>
<keyword evidence="14 17" id="KW-0539">Nucleus</keyword>
<feature type="compositionally biased region" description="Low complexity" evidence="18">
    <location>
        <begin position="633"/>
        <end position="654"/>
    </location>
</feature>
<evidence type="ECO:0000256" key="8">
    <source>
        <dbReference type="ARBA" id="ARBA00022801"/>
    </source>
</evidence>
<dbReference type="SMART" id="SM00487">
    <property type="entry name" value="DEXDc"/>
    <property type="match status" value="1"/>
</dbReference>
<dbReference type="GO" id="GO:0046872">
    <property type="term" value="F:metal ion binding"/>
    <property type="evidence" value="ECO:0007669"/>
    <property type="project" value="UniProtKB-KW"/>
</dbReference>
<evidence type="ECO:0000256" key="9">
    <source>
        <dbReference type="ARBA" id="ARBA00022806"/>
    </source>
</evidence>
<dbReference type="GO" id="GO:0016787">
    <property type="term" value="F:hydrolase activity"/>
    <property type="evidence" value="ECO:0007669"/>
    <property type="project" value="UniProtKB-KW"/>
</dbReference>
<dbReference type="Pfam" id="PF16124">
    <property type="entry name" value="RecQ_Zn_bind"/>
    <property type="match status" value="1"/>
</dbReference>
<evidence type="ECO:0000313" key="21">
    <source>
        <dbReference type="EMBL" id="GFT77297.1"/>
    </source>
</evidence>
<keyword evidence="22" id="KW-1185">Reference proteome</keyword>
<dbReference type="GO" id="GO:0043138">
    <property type="term" value="F:3'-5' DNA helicase activity"/>
    <property type="evidence" value="ECO:0007669"/>
    <property type="project" value="UniProtKB-EC"/>
</dbReference>